<keyword evidence="2" id="KW-0479">Metal-binding</keyword>
<proteinExistence type="inferred from homology"/>
<dbReference type="InterPro" id="IPR002401">
    <property type="entry name" value="Cyt_P450_E_grp-I"/>
</dbReference>
<evidence type="ECO:0008006" key="6">
    <source>
        <dbReference type="Google" id="ProtNLM"/>
    </source>
</evidence>
<name>A0A0B7AZI3_9EUPU</name>
<sequence length="331" mass="38018">MATFDINTFWLLLALLAALIIYWLWTQTRRDYSKFNVPPYPVKPWPIVGHFFLLFGDLRDNLKKWRQSGGDIYSLDLKGQLHILVNNFNDIREIWVKHADYIVNLQPSFGDELLNEENKGITSGRDENWKEQRSATLSILRSFGMGKNLMADKIQEEVSVLLKTLSDLKEKPTDVKLLLNCAVSNVISSVAVGKRFDYSDPFFGNLVAQINIFVKYFGIVVMQTPFKAVSLLPGDLFHSKKWAKACRDLNEEYTKPFLSKFKKELDENEEPESFIAAYLKEMKKVKGKGEHSNLNEENLIAVVRTLFAAGTDTSSITILWCLLYMLHHPDV</sequence>
<evidence type="ECO:0000256" key="2">
    <source>
        <dbReference type="ARBA" id="ARBA00022723"/>
    </source>
</evidence>
<dbReference type="Pfam" id="PF00067">
    <property type="entry name" value="p450"/>
    <property type="match status" value="1"/>
</dbReference>
<feature type="transmembrane region" description="Helical" evidence="4">
    <location>
        <begin position="6"/>
        <end position="25"/>
    </location>
</feature>
<keyword evidence="4" id="KW-1133">Transmembrane helix</keyword>
<evidence type="ECO:0000313" key="5">
    <source>
        <dbReference type="EMBL" id="CEK86479.1"/>
    </source>
</evidence>
<keyword evidence="4" id="KW-0812">Transmembrane</keyword>
<gene>
    <name evidence="5" type="primary">ORF154001</name>
</gene>
<dbReference type="PRINTS" id="PR00463">
    <property type="entry name" value="EP450I"/>
</dbReference>
<evidence type="ECO:0000256" key="3">
    <source>
        <dbReference type="ARBA" id="ARBA00023004"/>
    </source>
</evidence>
<dbReference type="GO" id="GO:0006805">
    <property type="term" value="P:xenobiotic metabolic process"/>
    <property type="evidence" value="ECO:0007669"/>
    <property type="project" value="TreeGrafter"/>
</dbReference>
<organism evidence="5">
    <name type="scientific">Arion vulgaris</name>
    <dbReference type="NCBI Taxonomy" id="1028688"/>
    <lineage>
        <taxon>Eukaryota</taxon>
        <taxon>Metazoa</taxon>
        <taxon>Spiralia</taxon>
        <taxon>Lophotrochozoa</taxon>
        <taxon>Mollusca</taxon>
        <taxon>Gastropoda</taxon>
        <taxon>Heterobranchia</taxon>
        <taxon>Euthyneura</taxon>
        <taxon>Panpulmonata</taxon>
        <taxon>Eupulmonata</taxon>
        <taxon>Stylommatophora</taxon>
        <taxon>Helicina</taxon>
        <taxon>Arionoidea</taxon>
        <taxon>Arionidae</taxon>
        <taxon>Arion</taxon>
    </lineage>
</organism>
<dbReference type="SUPFAM" id="SSF48264">
    <property type="entry name" value="Cytochrome P450"/>
    <property type="match status" value="1"/>
</dbReference>
<keyword evidence="4" id="KW-0472">Membrane</keyword>
<dbReference type="Gene3D" id="1.10.630.10">
    <property type="entry name" value="Cytochrome P450"/>
    <property type="match status" value="1"/>
</dbReference>
<dbReference type="EMBL" id="HACG01039614">
    <property type="protein sequence ID" value="CEK86479.1"/>
    <property type="molecule type" value="Transcribed_RNA"/>
</dbReference>
<comment type="similarity">
    <text evidence="1">Belongs to the cytochrome P450 family.</text>
</comment>
<dbReference type="PANTHER" id="PTHR24300">
    <property type="entry name" value="CYTOCHROME P450 508A4-RELATED"/>
    <property type="match status" value="1"/>
</dbReference>
<dbReference type="InterPro" id="IPR036396">
    <property type="entry name" value="Cyt_P450_sf"/>
</dbReference>
<dbReference type="AlphaFoldDB" id="A0A0B7AZI3"/>
<evidence type="ECO:0000256" key="1">
    <source>
        <dbReference type="ARBA" id="ARBA00010617"/>
    </source>
</evidence>
<dbReference type="PANTHER" id="PTHR24300:SF397">
    <property type="entry name" value="CYTOCHROME P450 2U1"/>
    <property type="match status" value="1"/>
</dbReference>
<dbReference type="GO" id="GO:0006082">
    <property type="term" value="P:organic acid metabolic process"/>
    <property type="evidence" value="ECO:0007669"/>
    <property type="project" value="TreeGrafter"/>
</dbReference>
<dbReference type="InterPro" id="IPR050182">
    <property type="entry name" value="Cytochrome_P450_fam2"/>
</dbReference>
<evidence type="ECO:0000256" key="4">
    <source>
        <dbReference type="SAM" id="Phobius"/>
    </source>
</evidence>
<dbReference type="InterPro" id="IPR001128">
    <property type="entry name" value="Cyt_P450"/>
</dbReference>
<accession>A0A0B7AZI3</accession>
<dbReference type="GO" id="GO:0016712">
    <property type="term" value="F:oxidoreductase activity, acting on paired donors, with incorporation or reduction of molecular oxygen, reduced flavin or flavoprotein as one donor, and incorporation of one atom of oxygen"/>
    <property type="evidence" value="ECO:0007669"/>
    <property type="project" value="TreeGrafter"/>
</dbReference>
<dbReference type="GO" id="GO:0020037">
    <property type="term" value="F:heme binding"/>
    <property type="evidence" value="ECO:0007669"/>
    <property type="project" value="InterPro"/>
</dbReference>
<dbReference type="GO" id="GO:0008395">
    <property type="term" value="F:steroid hydroxylase activity"/>
    <property type="evidence" value="ECO:0007669"/>
    <property type="project" value="TreeGrafter"/>
</dbReference>
<feature type="non-terminal residue" evidence="5">
    <location>
        <position position="331"/>
    </location>
</feature>
<protein>
    <recommendedName>
        <fullName evidence="6">Cytochrome P450</fullName>
    </recommendedName>
</protein>
<dbReference type="GO" id="GO:0005506">
    <property type="term" value="F:iron ion binding"/>
    <property type="evidence" value="ECO:0007669"/>
    <property type="project" value="InterPro"/>
</dbReference>
<keyword evidence="3" id="KW-0408">Iron</keyword>
<dbReference type="GO" id="GO:0005737">
    <property type="term" value="C:cytoplasm"/>
    <property type="evidence" value="ECO:0007669"/>
    <property type="project" value="TreeGrafter"/>
</dbReference>
<reference evidence="5" key="1">
    <citation type="submission" date="2014-12" db="EMBL/GenBank/DDBJ databases">
        <title>Insight into the proteome of Arion vulgaris.</title>
        <authorList>
            <person name="Aradska J."/>
            <person name="Bulat T."/>
            <person name="Smidak R."/>
            <person name="Sarate P."/>
            <person name="Gangsoo J."/>
            <person name="Sialana F."/>
            <person name="Bilban M."/>
            <person name="Lubec G."/>
        </authorList>
    </citation>
    <scope>NUCLEOTIDE SEQUENCE</scope>
    <source>
        <tissue evidence="5">Skin</tissue>
    </source>
</reference>